<proteinExistence type="inferred from homology"/>
<gene>
    <name evidence="7" type="ORF">I8752_18050</name>
</gene>
<evidence type="ECO:0000256" key="3">
    <source>
        <dbReference type="ARBA" id="ARBA00022989"/>
    </source>
</evidence>
<dbReference type="GO" id="GO:0005886">
    <property type="term" value="C:plasma membrane"/>
    <property type="evidence" value="ECO:0007669"/>
    <property type="project" value="UniProtKB-SubCell"/>
</dbReference>
<feature type="transmembrane region" description="Helical" evidence="5">
    <location>
        <begin position="339"/>
        <end position="362"/>
    </location>
</feature>
<feature type="domain" description="ABC transmembrane type-1" evidence="6">
    <location>
        <begin position="66"/>
        <end position="260"/>
    </location>
</feature>
<dbReference type="InterPro" id="IPR035906">
    <property type="entry name" value="MetI-like_sf"/>
</dbReference>
<evidence type="ECO:0000313" key="8">
    <source>
        <dbReference type="Proteomes" id="UP000662314"/>
    </source>
</evidence>
<sequence>MLKRTFPSPEALRRFPFGLADVAVILGTLVLLALIARIGAGTLVSFHPPDIVPNIDLNPRNLPYYAGQSTLRMFVALFCSTIFTLVYGYIAAYSRRAERVMIPLLDILQSVPVLGFLSITVTGFIALFPGSLLGLEAASIFAIFTSQVWNMTFSFYQSLRTVPKELDEAATLYHLSRWQRFTKLEVPSAMIGLVWNAMMSFGGGWFFVAASEAISVLNQQYTLPGIGSYVTAAIAAKNIPALGWAALTIAIVILVVDQLFWRPIVVWADKFRLEQSAATEAPESWVYDLLKAARIPRTIARSLTPLGEASNRFLSLLMPPRESYPAEFSRHRSDRIYDLILLLIVGVLIAGALHFIIATVGLSEVFKAFVLGLLTLLRVTVLLIFATLIWTPIGVAIGFNPKLARLLQPVVQFLASFPANFIFPFATLFFIHSHISINWGCVLLMALGAQWYILFNSIAGAQSIPTDLREMATDVGLKGWKRWQKLIIPGIFSAWVTGGVTASGGAWNASIVSEIVSWGHTTLTATGLGAYIAQATEVGDWARITLGIGMMSLFVVGLNRLFWRRLYRLAETKYHL</sequence>
<dbReference type="CDD" id="cd06261">
    <property type="entry name" value="TM_PBP2"/>
    <property type="match status" value="2"/>
</dbReference>
<dbReference type="RefSeq" id="WP_214433693.1">
    <property type="nucleotide sequence ID" value="NZ_CAWPUQ010000326.1"/>
</dbReference>
<protein>
    <submittedName>
        <fullName evidence="7">ABC transporter permease subunit</fullName>
    </submittedName>
</protein>
<evidence type="ECO:0000313" key="7">
    <source>
        <dbReference type="EMBL" id="MBH8574890.1"/>
    </source>
</evidence>
<feature type="transmembrane region" description="Helical" evidence="5">
    <location>
        <begin position="368"/>
        <end position="399"/>
    </location>
</feature>
<keyword evidence="3 5" id="KW-1133">Transmembrane helix</keyword>
<keyword evidence="4 5" id="KW-0472">Membrane</keyword>
<feature type="domain" description="ABC transmembrane type-1" evidence="6">
    <location>
        <begin position="376"/>
        <end position="562"/>
    </location>
</feature>
<dbReference type="InterPro" id="IPR000515">
    <property type="entry name" value="MetI-like"/>
</dbReference>
<dbReference type="Gene3D" id="1.10.3720.10">
    <property type="entry name" value="MetI-like"/>
    <property type="match status" value="2"/>
</dbReference>
<feature type="transmembrane region" description="Helical" evidence="5">
    <location>
        <begin position="486"/>
        <end position="507"/>
    </location>
</feature>
<keyword evidence="5" id="KW-0813">Transport</keyword>
<feature type="transmembrane region" description="Helical" evidence="5">
    <location>
        <begin position="104"/>
        <end position="128"/>
    </location>
</feature>
<dbReference type="GO" id="GO:0055085">
    <property type="term" value="P:transmembrane transport"/>
    <property type="evidence" value="ECO:0007669"/>
    <property type="project" value="InterPro"/>
</dbReference>
<evidence type="ECO:0000259" key="6">
    <source>
        <dbReference type="PROSITE" id="PS50928"/>
    </source>
</evidence>
<dbReference type="SUPFAM" id="SSF161098">
    <property type="entry name" value="MetI-like"/>
    <property type="match status" value="2"/>
</dbReference>
<feature type="transmembrane region" description="Helical" evidence="5">
    <location>
        <begin position="411"/>
        <end position="431"/>
    </location>
</feature>
<feature type="transmembrane region" description="Helical" evidence="5">
    <location>
        <begin position="20"/>
        <end position="40"/>
    </location>
</feature>
<evidence type="ECO:0000256" key="1">
    <source>
        <dbReference type="ARBA" id="ARBA00004141"/>
    </source>
</evidence>
<keyword evidence="2 5" id="KW-0812">Transmembrane</keyword>
<evidence type="ECO:0000256" key="2">
    <source>
        <dbReference type="ARBA" id="ARBA00022692"/>
    </source>
</evidence>
<feature type="transmembrane region" description="Helical" evidence="5">
    <location>
        <begin position="186"/>
        <end position="208"/>
    </location>
</feature>
<accession>A0A8J7I2Y7</accession>
<dbReference type="PANTHER" id="PTHR42744:SF1">
    <property type="entry name" value="BINDING-PROTEIN-DEPENDENT TRANSPORT SYSTEMS INNER MEMBRANE COMPONENT"/>
    <property type="match status" value="1"/>
</dbReference>
<dbReference type="PANTHER" id="PTHR42744">
    <property type="entry name" value="BINDING-PROTEIN-DEPENDENT TRANSPORT SYSTEMS INNER MEMBRANE COMPONENT"/>
    <property type="match status" value="1"/>
</dbReference>
<organism evidence="7 8">
    <name type="scientific">Dendronalium phyllosphericum CENA369</name>
    <dbReference type="NCBI Taxonomy" id="1725256"/>
    <lineage>
        <taxon>Bacteria</taxon>
        <taxon>Bacillati</taxon>
        <taxon>Cyanobacteriota</taxon>
        <taxon>Cyanophyceae</taxon>
        <taxon>Nostocales</taxon>
        <taxon>Nostocaceae</taxon>
        <taxon>Dendronalium</taxon>
        <taxon>Dendronalium phyllosphericum</taxon>
    </lineage>
</organism>
<dbReference type="Pfam" id="PF00528">
    <property type="entry name" value="BPD_transp_1"/>
    <property type="match status" value="2"/>
</dbReference>
<reference evidence="7 8" key="1">
    <citation type="journal article" date="2021" name="Int. J. Syst. Evol. Microbiol.">
        <title>Amazonocrinis nigriterrae gen. nov., sp. nov., Atlanticothrix silvestris gen. nov., sp. nov. and Dendronalium phyllosphericum gen. nov., sp. nov., nostocacean cyanobacteria from Brazilian environments.</title>
        <authorList>
            <person name="Alvarenga D.O."/>
            <person name="Andreote A.P.D."/>
            <person name="Branco L.H.Z."/>
            <person name="Delbaje E."/>
            <person name="Cruz R.B."/>
            <person name="Varani A.M."/>
            <person name="Fiore M.F."/>
        </authorList>
    </citation>
    <scope>NUCLEOTIDE SEQUENCE [LARGE SCALE GENOMIC DNA]</scope>
    <source>
        <strain evidence="7 8">CENA369</strain>
    </source>
</reference>
<dbReference type="PROSITE" id="PS50928">
    <property type="entry name" value="ABC_TM1"/>
    <property type="match status" value="2"/>
</dbReference>
<dbReference type="Proteomes" id="UP000662314">
    <property type="component" value="Unassembled WGS sequence"/>
</dbReference>
<feature type="transmembrane region" description="Helical" evidence="5">
    <location>
        <begin position="437"/>
        <end position="455"/>
    </location>
</feature>
<keyword evidence="8" id="KW-1185">Reference proteome</keyword>
<feature type="transmembrane region" description="Helical" evidence="5">
    <location>
        <begin position="541"/>
        <end position="563"/>
    </location>
</feature>
<comment type="subcellular location">
    <subcellularLocation>
        <location evidence="5">Cell membrane</location>
        <topology evidence="5">Multi-pass membrane protein</topology>
    </subcellularLocation>
    <subcellularLocation>
        <location evidence="1">Membrane</location>
        <topology evidence="1">Multi-pass membrane protein</topology>
    </subcellularLocation>
</comment>
<name>A0A8J7I2Y7_9NOST</name>
<dbReference type="EMBL" id="JAECZA010000088">
    <property type="protein sequence ID" value="MBH8574890.1"/>
    <property type="molecule type" value="Genomic_DNA"/>
</dbReference>
<dbReference type="AlphaFoldDB" id="A0A8J7I2Y7"/>
<evidence type="ECO:0000256" key="5">
    <source>
        <dbReference type="RuleBase" id="RU363032"/>
    </source>
</evidence>
<feature type="transmembrane region" description="Helical" evidence="5">
    <location>
        <begin position="71"/>
        <end position="92"/>
    </location>
</feature>
<evidence type="ECO:0000256" key="4">
    <source>
        <dbReference type="ARBA" id="ARBA00023136"/>
    </source>
</evidence>
<comment type="caution">
    <text evidence="7">The sequence shown here is derived from an EMBL/GenBank/DDBJ whole genome shotgun (WGS) entry which is preliminary data.</text>
</comment>
<feature type="transmembrane region" description="Helical" evidence="5">
    <location>
        <begin position="241"/>
        <end position="261"/>
    </location>
</feature>
<comment type="similarity">
    <text evidence="5">Belongs to the binding-protein-dependent transport system permease family.</text>
</comment>